<dbReference type="GO" id="GO:0005576">
    <property type="term" value="C:extracellular region"/>
    <property type="evidence" value="ECO:0007669"/>
    <property type="project" value="InterPro"/>
</dbReference>
<dbReference type="AlphaFoldDB" id="A0A3P6DW71"/>
<keyword evidence="4" id="KW-0134">Cell wall</keyword>
<feature type="transmembrane region" description="Helical" evidence="5">
    <location>
        <begin position="20"/>
        <end position="40"/>
    </location>
</feature>
<dbReference type="Gene3D" id="2.40.40.10">
    <property type="entry name" value="RlpA-like domain"/>
    <property type="match status" value="1"/>
</dbReference>
<protein>
    <recommendedName>
        <fullName evidence="4">Expansin</fullName>
    </recommendedName>
</protein>
<keyword evidence="1 4" id="KW-0964">Secreted</keyword>
<evidence type="ECO:0000256" key="3">
    <source>
        <dbReference type="ARBA" id="ARBA00023316"/>
    </source>
</evidence>
<gene>
    <name evidence="7" type="ORF">BOLC9T53344H</name>
</gene>
<dbReference type="PRINTS" id="PR01226">
    <property type="entry name" value="EXPANSIN"/>
</dbReference>
<comment type="similarity">
    <text evidence="4">Belongs to the expansin family. Expansin A subfamily.</text>
</comment>
<proteinExistence type="inferred from homology"/>
<dbReference type="InterPro" id="IPR009009">
    <property type="entry name" value="RlpA-like_DPBB"/>
</dbReference>
<evidence type="ECO:0000259" key="6">
    <source>
        <dbReference type="PROSITE" id="PS50842"/>
    </source>
</evidence>
<dbReference type="InterPro" id="IPR002963">
    <property type="entry name" value="Expansin"/>
</dbReference>
<comment type="function">
    <text evidence="4">Causes loosening and extension of plant cell walls by disrupting non-covalent bonding between cellulose microfibrils and matrix glucans. No enzymatic activity has been found.</text>
</comment>
<dbReference type="InterPro" id="IPR007118">
    <property type="entry name" value="Expan_Lol_pI"/>
</dbReference>
<dbReference type="InterPro" id="IPR036908">
    <property type="entry name" value="RlpA-like_sf"/>
</dbReference>
<dbReference type="PRINTS" id="PR01225">
    <property type="entry name" value="EXPANSNFAMLY"/>
</dbReference>
<dbReference type="EMBL" id="LR031875">
    <property type="protein sequence ID" value="VDD28021.1"/>
    <property type="molecule type" value="Genomic_DNA"/>
</dbReference>
<dbReference type="SUPFAM" id="SSF50685">
    <property type="entry name" value="Barwin-like endoglucanases"/>
    <property type="match status" value="1"/>
</dbReference>
<evidence type="ECO:0000313" key="7">
    <source>
        <dbReference type="EMBL" id="VDD28021.1"/>
    </source>
</evidence>
<keyword evidence="5" id="KW-0812">Transmembrane</keyword>
<evidence type="ECO:0000256" key="2">
    <source>
        <dbReference type="ARBA" id="ARBA00022729"/>
    </source>
</evidence>
<feature type="domain" description="Expansin-like EG45" evidence="6">
    <location>
        <begin position="71"/>
        <end position="168"/>
    </location>
</feature>
<dbReference type="PANTHER" id="PTHR31867">
    <property type="entry name" value="EXPANSIN-A15"/>
    <property type="match status" value="1"/>
</dbReference>
<dbReference type="InterPro" id="IPR007112">
    <property type="entry name" value="Expansin/allergen_DPBB_dom"/>
</dbReference>
<keyword evidence="3 4" id="KW-0961">Cell wall biogenesis/degradation</keyword>
<comment type="subcellular location">
    <subcellularLocation>
        <location evidence="4">Secreted</location>
        <location evidence="4">Cell wall</location>
    </subcellularLocation>
    <subcellularLocation>
        <location evidence="4">Membrane</location>
        <topology evidence="4">Peripheral membrane protein</topology>
    </subcellularLocation>
</comment>
<evidence type="ECO:0000256" key="4">
    <source>
        <dbReference type="RuleBase" id="RU365023"/>
    </source>
</evidence>
<keyword evidence="2" id="KW-0732">Signal</keyword>
<sequence>MLYKQSMKKWTLWRYVPKTFTFHMLKFVYLSIFKFSSYFLQNINANFTKKKKKTIKQKPDEKKRKKNLDVCGACGYGNLYGQGYGTETAALSTALFDNGLSCGACFELKCVNDPQWCIQGRSIVVTATNFCPPGGACDPPNHHFDLSQPIYEHIALYKSGIIPVMYRR</sequence>
<name>A0A3P6DW71_BRAOL</name>
<keyword evidence="5" id="KW-0472">Membrane</keyword>
<dbReference type="GO" id="GO:0016020">
    <property type="term" value="C:membrane"/>
    <property type="evidence" value="ECO:0007669"/>
    <property type="project" value="UniProtKB-SubCell"/>
</dbReference>
<evidence type="ECO:0000256" key="5">
    <source>
        <dbReference type="SAM" id="Phobius"/>
    </source>
</evidence>
<keyword evidence="5" id="KW-1133">Transmembrane helix</keyword>
<reference evidence="7" key="1">
    <citation type="submission" date="2018-11" db="EMBL/GenBank/DDBJ databases">
        <authorList>
            <consortium name="Genoscope - CEA"/>
            <person name="William W."/>
        </authorList>
    </citation>
    <scope>NUCLEOTIDE SEQUENCE</scope>
</reference>
<dbReference type="SMART" id="SM00837">
    <property type="entry name" value="DPBB_1"/>
    <property type="match status" value="1"/>
</dbReference>
<evidence type="ECO:0000256" key="1">
    <source>
        <dbReference type="ARBA" id="ARBA00022525"/>
    </source>
</evidence>
<dbReference type="CDD" id="cd22274">
    <property type="entry name" value="DPBB_EXPA_N"/>
    <property type="match status" value="1"/>
</dbReference>
<dbReference type="Pfam" id="PF03330">
    <property type="entry name" value="DPBB_1"/>
    <property type="match status" value="1"/>
</dbReference>
<accession>A0A3P6DW71</accession>
<dbReference type="GO" id="GO:0009664">
    <property type="term" value="P:plant-type cell wall organization"/>
    <property type="evidence" value="ECO:0007669"/>
    <property type="project" value="InterPro"/>
</dbReference>
<organism evidence="7">
    <name type="scientific">Brassica oleracea</name>
    <name type="common">Wild cabbage</name>
    <dbReference type="NCBI Taxonomy" id="3712"/>
    <lineage>
        <taxon>Eukaryota</taxon>
        <taxon>Viridiplantae</taxon>
        <taxon>Streptophyta</taxon>
        <taxon>Embryophyta</taxon>
        <taxon>Tracheophyta</taxon>
        <taxon>Spermatophyta</taxon>
        <taxon>Magnoliopsida</taxon>
        <taxon>eudicotyledons</taxon>
        <taxon>Gunneridae</taxon>
        <taxon>Pentapetalae</taxon>
        <taxon>rosids</taxon>
        <taxon>malvids</taxon>
        <taxon>Brassicales</taxon>
        <taxon>Brassicaceae</taxon>
        <taxon>Brassiceae</taxon>
        <taxon>Brassica</taxon>
    </lineage>
</organism>
<dbReference type="PROSITE" id="PS50842">
    <property type="entry name" value="EXPANSIN_EG45"/>
    <property type="match status" value="1"/>
</dbReference>